<name>A0ABU9SCC4_9BURK</name>
<dbReference type="InterPro" id="IPR002938">
    <property type="entry name" value="FAD-bd"/>
</dbReference>
<dbReference type="NCBIfam" id="NF006091">
    <property type="entry name" value="PRK08243.1"/>
    <property type="match status" value="1"/>
</dbReference>
<dbReference type="SUPFAM" id="SSF51905">
    <property type="entry name" value="FAD/NAD(P)-binding domain"/>
    <property type="match status" value="1"/>
</dbReference>
<dbReference type="PANTHER" id="PTHR43004:SF3">
    <property type="entry name" value="P-HYDROXYBENZOATE HYDROXYLASE"/>
    <property type="match status" value="1"/>
</dbReference>
<sequence length="390" mass="43244">MRTQVGIIGAGPAGLLLSHLLHLRGIDSVVIELRGREQIESTIRAGVLEQGTMDVLTEAGVGERMKAEGALHHGFELAFEGKRRRIDLTGLTGKAITVYAQHEVLKDLVAARVAADGKLFFNVSNTSIHGVETSTPSIRFTHEGEEHELHCDYVIGCDGFHGVSRASIPAALRQDYERVFPFGWFGILVEAPPTSDELIYARHDRGFALVSTRSPNVQRMYFQCDPTDNVDNWSDDRIWAELHARVDSRQGHQVVEGKIFQKNIVGMRSFVTTTMQHGRLFLAGDAAHIVPPTGAKGLNLAVADVRVLTAALVAFYQEGRTDLLDGYSETALRRIWRAEHFSYWMTRMMHRLDDATPFEQRLQVAELEHVTTSRAAATAMAENYVGAVAV</sequence>
<evidence type="ECO:0000256" key="2">
    <source>
        <dbReference type="ARBA" id="ARBA00022827"/>
    </source>
</evidence>
<dbReference type="SUPFAM" id="SSF54373">
    <property type="entry name" value="FAD-linked reductases, C-terminal domain"/>
    <property type="match status" value="1"/>
</dbReference>
<accession>A0ABU9SCC4</accession>
<dbReference type="InterPro" id="IPR050641">
    <property type="entry name" value="RIFMO-like"/>
</dbReference>
<dbReference type="PANTHER" id="PTHR43004">
    <property type="entry name" value="TRK SYSTEM POTASSIUM UPTAKE PROTEIN"/>
    <property type="match status" value="1"/>
</dbReference>
<dbReference type="Gene3D" id="3.30.9.10">
    <property type="entry name" value="D-Amino Acid Oxidase, subunit A, domain 2"/>
    <property type="match status" value="1"/>
</dbReference>
<gene>
    <name evidence="4" type="ORF">VSR33_13360</name>
</gene>
<reference evidence="4 5" key="1">
    <citation type="submission" date="2024-01" db="EMBL/GenBank/DDBJ databases">
        <title>The diversity of rhizobia nodulating Mimosa spp. in eleven states of Brazil covering several biomes is determined by host plant, location, and edaphic factors.</title>
        <authorList>
            <person name="Rouws L."/>
            <person name="Barauna A."/>
            <person name="Beukes C."/>
            <person name="De Faria S.M."/>
            <person name="Gross E."/>
            <person name="Dos Reis Junior F.B."/>
            <person name="Simon M."/>
            <person name="Maluk M."/>
            <person name="Odee D.W."/>
            <person name="Kenicer G."/>
            <person name="Young J.P.W."/>
            <person name="Reis V.M."/>
            <person name="Zilli J."/>
            <person name="James E.K."/>
        </authorList>
    </citation>
    <scope>NUCLEOTIDE SEQUENCE [LARGE SCALE GENOMIC DNA]</scope>
    <source>
        <strain evidence="4 5">JPY164</strain>
    </source>
</reference>
<keyword evidence="1" id="KW-0285">Flavoprotein</keyword>
<evidence type="ECO:0000256" key="1">
    <source>
        <dbReference type="ARBA" id="ARBA00022630"/>
    </source>
</evidence>
<dbReference type="Pfam" id="PF01494">
    <property type="entry name" value="FAD_binding_3"/>
    <property type="match status" value="1"/>
</dbReference>
<organism evidence="4 5">
    <name type="scientific">Paraburkholderia guartelaensis</name>
    <dbReference type="NCBI Taxonomy" id="2546446"/>
    <lineage>
        <taxon>Bacteria</taxon>
        <taxon>Pseudomonadati</taxon>
        <taxon>Pseudomonadota</taxon>
        <taxon>Betaproteobacteria</taxon>
        <taxon>Burkholderiales</taxon>
        <taxon>Burkholderiaceae</taxon>
        <taxon>Paraburkholderia</taxon>
    </lineage>
</organism>
<keyword evidence="2" id="KW-0274">FAD</keyword>
<keyword evidence="5" id="KW-1185">Reference proteome</keyword>
<comment type="caution">
    <text evidence="4">The sequence shown here is derived from an EMBL/GenBank/DDBJ whole genome shotgun (WGS) entry which is preliminary data.</text>
</comment>
<proteinExistence type="predicted"/>
<dbReference type="InterPro" id="IPR036188">
    <property type="entry name" value="FAD/NAD-bd_sf"/>
</dbReference>
<dbReference type="Gene3D" id="3.50.50.60">
    <property type="entry name" value="FAD/NAD(P)-binding domain"/>
    <property type="match status" value="1"/>
</dbReference>
<evidence type="ECO:0000313" key="5">
    <source>
        <dbReference type="Proteomes" id="UP001390669"/>
    </source>
</evidence>
<dbReference type="Proteomes" id="UP001390669">
    <property type="component" value="Unassembled WGS sequence"/>
</dbReference>
<dbReference type="EMBL" id="JAYMRW010000005">
    <property type="protein sequence ID" value="MEM5448473.1"/>
    <property type="molecule type" value="Genomic_DNA"/>
</dbReference>
<dbReference type="PRINTS" id="PR00420">
    <property type="entry name" value="RNGMNOXGNASE"/>
</dbReference>
<evidence type="ECO:0000259" key="3">
    <source>
        <dbReference type="Pfam" id="PF01494"/>
    </source>
</evidence>
<dbReference type="RefSeq" id="WP_406952262.1">
    <property type="nucleotide sequence ID" value="NZ_JAYMRW010000005.1"/>
</dbReference>
<protein>
    <submittedName>
        <fullName evidence="4">4-hydroxybenzoate 3-monooxygenase</fullName>
    </submittedName>
</protein>
<feature type="domain" description="FAD-binding" evidence="3">
    <location>
        <begin position="2"/>
        <end position="341"/>
    </location>
</feature>
<evidence type="ECO:0000313" key="4">
    <source>
        <dbReference type="EMBL" id="MEM5448473.1"/>
    </source>
</evidence>